<keyword evidence="2" id="KW-1185">Reference proteome</keyword>
<dbReference type="EMBL" id="CP018632">
    <property type="protein sequence ID" value="ASJ70738.1"/>
    <property type="molecule type" value="Genomic_DNA"/>
</dbReference>
<gene>
    <name evidence="1" type="ORF">IMCC3135_03125</name>
</gene>
<sequence>MSIVALEGQCLHRLQIEDEAQVAPAHPSGDLVAAQALIASQVNC</sequence>
<dbReference type="Proteomes" id="UP000250079">
    <property type="component" value="Chromosome"/>
</dbReference>
<dbReference type="AlphaFoldDB" id="A0A2Z2NLT8"/>
<evidence type="ECO:0000313" key="1">
    <source>
        <dbReference type="EMBL" id="ASJ70738.1"/>
    </source>
</evidence>
<accession>A0A2Z2NLT8</accession>
<proteinExistence type="predicted"/>
<evidence type="ECO:0000313" key="2">
    <source>
        <dbReference type="Proteomes" id="UP000250079"/>
    </source>
</evidence>
<reference evidence="1 2" key="1">
    <citation type="submission" date="2016-12" db="EMBL/GenBank/DDBJ databases">
        <authorList>
            <person name="Song W.-J."/>
            <person name="Kurnit D.M."/>
        </authorList>
    </citation>
    <scope>NUCLEOTIDE SEQUENCE [LARGE SCALE GENOMIC DNA]</scope>
    <source>
        <strain evidence="1 2">IMCC3135</strain>
    </source>
</reference>
<protein>
    <submittedName>
        <fullName evidence="1">Uncharacterized protein</fullName>
    </submittedName>
</protein>
<name>A0A2Z2NLT8_9GAMM</name>
<organism evidence="1 2">
    <name type="scientific">Granulosicoccus antarcticus IMCC3135</name>
    <dbReference type="NCBI Taxonomy" id="1192854"/>
    <lineage>
        <taxon>Bacteria</taxon>
        <taxon>Pseudomonadati</taxon>
        <taxon>Pseudomonadota</taxon>
        <taxon>Gammaproteobacteria</taxon>
        <taxon>Chromatiales</taxon>
        <taxon>Granulosicoccaceae</taxon>
        <taxon>Granulosicoccus</taxon>
    </lineage>
</organism>
<dbReference type="KEGG" id="gai:IMCC3135_03125"/>